<dbReference type="CDD" id="cd07340">
    <property type="entry name" value="M48B_Htpx_like"/>
    <property type="match status" value="1"/>
</dbReference>
<keyword evidence="3 12" id="KW-1003">Cell membrane</keyword>
<dbReference type="AlphaFoldDB" id="I0EN13"/>
<dbReference type="PATRIC" id="fig|182217.3.peg.1133"/>
<feature type="transmembrane region" description="Helical" evidence="12">
    <location>
        <begin position="52"/>
        <end position="74"/>
    </location>
</feature>
<keyword evidence="9 12" id="KW-1133">Transmembrane helix</keyword>
<dbReference type="STRING" id="182217.HCW_05335"/>
<evidence type="ECO:0000256" key="6">
    <source>
        <dbReference type="ARBA" id="ARBA00022723"/>
    </source>
</evidence>
<name>I0EN13_HELC0</name>
<dbReference type="PANTHER" id="PTHR43221:SF1">
    <property type="entry name" value="PROTEASE HTPX"/>
    <property type="match status" value="1"/>
</dbReference>
<feature type="transmembrane region" description="Helical" evidence="12">
    <location>
        <begin position="12"/>
        <end position="32"/>
    </location>
</feature>
<dbReference type="Proteomes" id="UP000005010">
    <property type="component" value="Chromosome"/>
</dbReference>
<keyword evidence="11 12" id="KW-0472">Membrane</keyword>
<protein>
    <recommendedName>
        <fullName evidence="12">Protease HtpX homolog</fullName>
        <ecNumber evidence="12">3.4.24.-</ecNumber>
    </recommendedName>
</protein>
<evidence type="ECO:0000256" key="4">
    <source>
        <dbReference type="ARBA" id="ARBA00022670"/>
    </source>
</evidence>
<evidence type="ECO:0000259" key="13">
    <source>
        <dbReference type="Pfam" id="PF01435"/>
    </source>
</evidence>
<dbReference type="GO" id="GO:0005886">
    <property type="term" value="C:plasma membrane"/>
    <property type="evidence" value="ECO:0007669"/>
    <property type="project" value="UniProtKB-SubCell"/>
</dbReference>
<feature type="binding site" evidence="12">
    <location>
        <position position="165"/>
    </location>
    <ligand>
        <name>Zn(2+)</name>
        <dbReference type="ChEBI" id="CHEBI:29105"/>
        <note>catalytic</note>
    </ligand>
</feature>
<evidence type="ECO:0000256" key="10">
    <source>
        <dbReference type="ARBA" id="ARBA00023049"/>
    </source>
</evidence>
<dbReference type="Pfam" id="PF01435">
    <property type="entry name" value="Peptidase_M48"/>
    <property type="match status" value="1"/>
</dbReference>
<dbReference type="InterPro" id="IPR050083">
    <property type="entry name" value="HtpX_protease"/>
</dbReference>
<evidence type="ECO:0000256" key="3">
    <source>
        <dbReference type="ARBA" id="ARBA00022475"/>
    </source>
</evidence>
<keyword evidence="8 12" id="KW-0862">Zinc</keyword>
<keyword evidence="14" id="KW-0346">Stress response</keyword>
<evidence type="ECO:0000256" key="7">
    <source>
        <dbReference type="ARBA" id="ARBA00022801"/>
    </source>
</evidence>
<dbReference type="GO" id="GO:0008270">
    <property type="term" value="F:zinc ion binding"/>
    <property type="evidence" value="ECO:0007669"/>
    <property type="project" value="UniProtKB-UniRule"/>
</dbReference>
<comment type="subcellular location">
    <subcellularLocation>
        <location evidence="12">Cell inner membrane</location>
        <topology evidence="12">Multi-pass membrane protein</topology>
    </subcellularLocation>
    <subcellularLocation>
        <location evidence="1">Cell membrane</location>
        <topology evidence="1">Multi-pass membrane protein</topology>
    </subcellularLocation>
</comment>
<evidence type="ECO:0000313" key="14">
    <source>
        <dbReference type="EMBL" id="AFI04332.1"/>
    </source>
</evidence>
<dbReference type="eggNOG" id="COG0501">
    <property type="taxonomic scope" value="Bacteria"/>
</dbReference>
<evidence type="ECO:0000256" key="1">
    <source>
        <dbReference type="ARBA" id="ARBA00004651"/>
    </source>
</evidence>
<accession>I0EN13</accession>
<dbReference type="EC" id="3.4.24.-" evidence="12"/>
<dbReference type="InterPro" id="IPR001915">
    <property type="entry name" value="Peptidase_M48"/>
</dbReference>
<evidence type="ECO:0000256" key="8">
    <source>
        <dbReference type="ARBA" id="ARBA00022833"/>
    </source>
</evidence>
<feature type="active site" evidence="12">
    <location>
        <position position="166"/>
    </location>
</feature>
<dbReference type="GO" id="GO:0004222">
    <property type="term" value="F:metalloendopeptidase activity"/>
    <property type="evidence" value="ECO:0007669"/>
    <property type="project" value="UniProtKB-UniRule"/>
</dbReference>
<reference evidence="15" key="1">
    <citation type="submission" date="2012-04" db="EMBL/GenBank/DDBJ databases">
        <title>Complete genome sequence of Helicobacter cetorum strain MIT 00-7128.</title>
        <authorList>
            <person name="Kersulyte D."/>
            <person name="Berg D.E."/>
        </authorList>
    </citation>
    <scope>NUCLEOTIDE SEQUENCE [LARGE SCALE GENOMIC DNA]</scope>
    <source>
        <strain evidence="15">MIT 00-7128</strain>
    </source>
</reference>
<dbReference type="NCBIfam" id="NF002775">
    <property type="entry name" value="PRK02870.1"/>
    <property type="match status" value="1"/>
</dbReference>
<evidence type="ECO:0000256" key="5">
    <source>
        <dbReference type="ARBA" id="ARBA00022692"/>
    </source>
</evidence>
<dbReference type="RefSeq" id="WP_014661202.1">
    <property type="nucleotide sequence ID" value="NC_017737.1"/>
</dbReference>
<dbReference type="InterPro" id="IPR022919">
    <property type="entry name" value="Pept_M48_protease_HtpX"/>
</dbReference>
<keyword evidence="15" id="KW-1185">Reference proteome</keyword>
<feature type="domain" description="Peptidase M48" evidence="13">
    <location>
        <begin position="98"/>
        <end position="307"/>
    </location>
</feature>
<dbReference type="HAMAP" id="MF_00188">
    <property type="entry name" value="Pept_M48_protease_HtpX"/>
    <property type="match status" value="1"/>
</dbReference>
<feature type="transmembrane region" description="Helical" evidence="12">
    <location>
        <begin position="177"/>
        <end position="200"/>
    </location>
</feature>
<dbReference type="KEGG" id="hce:HCW_05335"/>
<dbReference type="EMBL" id="CP003479">
    <property type="protein sequence ID" value="AFI04332.1"/>
    <property type="molecule type" value="Genomic_DNA"/>
</dbReference>
<sequence>MNFEKIIAQNRLKTNAVLATYCVIFAFIGLLVDVIRINANDLGIALFKLITFQIFPTITLTMFLIASVIIFICIQNFSSIMLSGDEYKLIDPNKVLSSKENQIYGVFSELLEEAKLNFEPKLYIINAPYMNAFASGWNESNSLIALTSALIERLDRDELKAVIAHELSHIRHNDIRLTMCVGILSNIMLLVANFSVYFFMGNRRNNGANLARSILFILQIILPFLTLILQMYLSRTREYMADSGAAFLMHDSKPMIRALQKISNDYSKNDYREIDTNSTRYAAYIFNSEMFSTHPSIKNRIQSLTRRA</sequence>
<evidence type="ECO:0000256" key="2">
    <source>
        <dbReference type="ARBA" id="ARBA00009779"/>
    </source>
</evidence>
<comment type="similarity">
    <text evidence="2 12">Belongs to the peptidase M48B family.</text>
</comment>
<evidence type="ECO:0000313" key="15">
    <source>
        <dbReference type="Proteomes" id="UP000005010"/>
    </source>
</evidence>
<dbReference type="PANTHER" id="PTHR43221">
    <property type="entry name" value="PROTEASE HTPX"/>
    <property type="match status" value="1"/>
</dbReference>
<evidence type="ECO:0000256" key="11">
    <source>
        <dbReference type="ARBA" id="ARBA00023136"/>
    </source>
</evidence>
<keyword evidence="7 12" id="KW-0378">Hydrolase</keyword>
<gene>
    <name evidence="12" type="primary">htpX</name>
    <name evidence="14" type="ordered locus">HCW_05335</name>
</gene>
<evidence type="ECO:0000256" key="12">
    <source>
        <dbReference type="HAMAP-Rule" id="MF_00188"/>
    </source>
</evidence>
<comment type="cofactor">
    <cofactor evidence="12">
        <name>Zn(2+)</name>
        <dbReference type="ChEBI" id="CHEBI:29105"/>
    </cofactor>
    <text evidence="12">Binds 1 zinc ion per subunit.</text>
</comment>
<evidence type="ECO:0000256" key="9">
    <source>
        <dbReference type="ARBA" id="ARBA00022989"/>
    </source>
</evidence>
<dbReference type="GO" id="GO:0006508">
    <property type="term" value="P:proteolysis"/>
    <property type="evidence" value="ECO:0007669"/>
    <property type="project" value="UniProtKB-KW"/>
</dbReference>
<dbReference type="HOGENOM" id="CLU_042266_2_1_7"/>
<organism evidence="14 15">
    <name type="scientific">Helicobacter cetorum (strain ATCC BAA-429 / MIT 00-7128)</name>
    <dbReference type="NCBI Taxonomy" id="182217"/>
    <lineage>
        <taxon>Bacteria</taxon>
        <taxon>Pseudomonadati</taxon>
        <taxon>Campylobacterota</taxon>
        <taxon>Epsilonproteobacteria</taxon>
        <taxon>Campylobacterales</taxon>
        <taxon>Helicobacteraceae</taxon>
        <taxon>Helicobacter</taxon>
    </lineage>
</organism>
<keyword evidence="6 12" id="KW-0479">Metal-binding</keyword>
<feature type="binding site" evidence="12">
    <location>
        <position position="169"/>
    </location>
    <ligand>
        <name>Zn(2+)</name>
        <dbReference type="ChEBI" id="CHEBI:29105"/>
        <note>catalytic</note>
    </ligand>
</feature>
<keyword evidence="4 12" id="KW-0645">Protease</keyword>
<keyword evidence="12" id="KW-0997">Cell inner membrane</keyword>
<keyword evidence="10 12" id="KW-0482">Metalloprotease</keyword>
<feature type="binding site" evidence="12">
    <location>
        <position position="238"/>
    </location>
    <ligand>
        <name>Zn(2+)</name>
        <dbReference type="ChEBI" id="CHEBI:29105"/>
        <note>catalytic</note>
    </ligand>
</feature>
<feature type="transmembrane region" description="Helical" evidence="12">
    <location>
        <begin position="212"/>
        <end position="233"/>
    </location>
</feature>
<keyword evidence="5 12" id="KW-0812">Transmembrane</keyword>
<proteinExistence type="inferred from homology"/>
<dbReference type="Gene3D" id="3.30.2010.10">
    <property type="entry name" value="Metalloproteases ('zincins'), catalytic domain"/>
    <property type="match status" value="1"/>
</dbReference>